<dbReference type="GO" id="GO:0016020">
    <property type="term" value="C:membrane"/>
    <property type="evidence" value="ECO:0007669"/>
    <property type="project" value="InterPro"/>
</dbReference>
<dbReference type="SMART" id="SM00331">
    <property type="entry name" value="PP2C_SIG"/>
    <property type="match status" value="1"/>
</dbReference>
<dbReference type="GO" id="GO:0016791">
    <property type="term" value="F:phosphatase activity"/>
    <property type="evidence" value="ECO:0007669"/>
    <property type="project" value="TreeGrafter"/>
</dbReference>
<dbReference type="SMART" id="SM00304">
    <property type="entry name" value="HAMP"/>
    <property type="match status" value="1"/>
</dbReference>
<dbReference type="InterPro" id="IPR036457">
    <property type="entry name" value="PPM-type-like_dom_sf"/>
</dbReference>
<evidence type="ECO:0000313" key="5">
    <source>
        <dbReference type="Proteomes" id="UP000184603"/>
    </source>
</evidence>
<keyword evidence="2" id="KW-0472">Membrane</keyword>
<keyword evidence="5" id="KW-1185">Reference proteome</keyword>
<feature type="transmembrane region" description="Helical" evidence="2">
    <location>
        <begin position="20"/>
        <end position="41"/>
    </location>
</feature>
<accession>A0A1M7YCS1</accession>
<reference evidence="4 5" key="1">
    <citation type="submission" date="2016-12" db="EMBL/GenBank/DDBJ databases">
        <authorList>
            <person name="Song W.-J."/>
            <person name="Kurnit D.M."/>
        </authorList>
    </citation>
    <scope>NUCLEOTIDE SEQUENCE [LARGE SCALE GENOMIC DNA]</scope>
    <source>
        <strain evidence="4 5">DSM 18488</strain>
    </source>
</reference>
<protein>
    <submittedName>
        <fullName evidence="4">Sigma-B regulation protein RsbU (Phosphoserine phosphatase)</fullName>
    </submittedName>
</protein>
<dbReference type="InterPro" id="IPR052016">
    <property type="entry name" value="Bact_Sigma-Reg"/>
</dbReference>
<dbReference type="STRING" id="1121416.SAMN02745220_03406"/>
<feature type="transmembrane region" description="Helical" evidence="2">
    <location>
        <begin position="292"/>
        <end position="311"/>
    </location>
</feature>
<evidence type="ECO:0000259" key="3">
    <source>
        <dbReference type="PROSITE" id="PS50885"/>
    </source>
</evidence>
<dbReference type="PANTHER" id="PTHR43156:SF2">
    <property type="entry name" value="STAGE II SPORULATION PROTEIN E"/>
    <property type="match status" value="1"/>
</dbReference>
<evidence type="ECO:0000256" key="1">
    <source>
        <dbReference type="ARBA" id="ARBA00022801"/>
    </source>
</evidence>
<dbReference type="EMBL" id="FRFE01000018">
    <property type="protein sequence ID" value="SHO50403.1"/>
    <property type="molecule type" value="Genomic_DNA"/>
</dbReference>
<sequence length="616" mass="68537">MVLRIPSFLQPRTLQQRNMLFLILPTLLVLLVMGVSSLLLVRKALLSQWEQTAIARMQTAAHEVDMRLLRPKRLLMLFQEQAGEKFNRNLSQFLLDQLNNIEGVVQVDMVWNDETGSPGSTLAASPSQMGHMGGRIFRKMKPLEVTPPVYDADFNGQTVSLVSEFKDADDRNIGHIEVKISFFDLVDTMVKASWWQSNRAYLVDQRGNVLTRTAPTVQGVPQTVGESFGVDNEIEEKTLAALQEKDFGTVFGVGMPPVEVSGFYRLHEAPWTMVVIAPGKVAFQQLLQFRNYYFTTIGLGIIIALLLIRTASSGTARAIRGVSAAARELACGNFGKPLVEDRLDEVGELTRNFNIMTQHLQERLQLQQAMSVAREVQQNLLPQSSYRVDGLDVSGCSIYSEETGGDYFDLLPDRRDSHRLSVVIGDVVGHGIGAALLMASIRAIVRCRTSLPGNPVEVIGDVNEILCRDTEQSGAFVSLFYLVIDTVSGELHWVRCGHDPAIVYDMDTHQFSELHGEGLVLGFDNDWRFKENSMDIDGRRLAILLGSDGVWETENSEGESFGKERVRNLLAENSHRSAEDIIRSITEAVDAFRGGLNQVDDVTLVVVKTDDGRIPQ</sequence>
<dbReference type="InterPro" id="IPR003660">
    <property type="entry name" value="HAMP_dom"/>
</dbReference>
<evidence type="ECO:0000313" key="4">
    <source>
        <dbReference type="EMBL" id="SHO50403.1"/>
    </source>
</evidence>
<dbReference type="PROSITE" id="PS50885">
    <property type="entry name" value="HAMP"/>
    <property type="match status" value="1"/>
</dbReference>
<feature type="domain" description="HAMP" evidence="3">
    <location>
        <begin position="313"/>
        <end position="365"/>
    </location>
</feature>
<dbReference type="Proteomes" id="UP000184603">
    <property type="component" value="Unassembled WGS sequence"/>
</dbReference>
<proteinExistence type="predicted"/>
<keyword evidence="2" id="KW-0812">Transmembrane</keyword>
<dbReference type="AlphaFoldDB" id="A0A1M7YCS1"/>
<organism evidence="4 5">
    <name type="scientific">Desulfopila aestuarii DSM 18488</name>
    <dbReference type="NCBI Taxonomy" id="1121416"/>
    <lineage>
        <taxon>Bacteria</taxon>
        <taxon>Pseudomonadati</taxon>
        <taxon>Thermodesulfobacteriota</taxon>
        <taxon>Desulfobulbia</taxon>
        <taxon>Desulfobulbales</taxon>
        <taxon>Desulfocapsaceae</taxon>
        <taxon>Desulfopila</taxon>
    </lineage>
</organism>
<dbReference type="Pfam" id="PF00672">
    <property type="entry name" value="HAMP"/>
    <property type="match status" value="1"/>
</dbReference>
<dbReference type="SUPFAM" id="SSF158472">
    <property type="entry name" value="HAMP domain-like"/>
    <property type="match status" value="1"/>
</dbReference>
<dbReference type="PANTHER" id="PTHR43156">
    <property type="entry name" value="STAGE II SPORULATION PROTEIN E-RELATED"/>
    <property type="match status" value="1"/>
</dbReference>
<name>A0A1M7YCS1_9BACT</name>
<keyword evidence="1" id="KW-0378">Hydrolase</keyword>
<gene>
    <name evidence="4" type="ORF">SAMN02745220_03406</name>
</gene>
<dbReference type="GO" id="GO:0007165">
    <property type="term" value="P:signal transduction"/>
    <property type="evidence" value="ECO:0007669"/>
    <property type="project" value="InterPro"/>
</dbReference>
<keyword evidence="2" id="KW-1133">Transmembrane helix</keyword>
<dbReference type="SUPFAM" id="SSF81606">
    <property type="entry name" value="PP2C-like"/>
    <property type="match status" value="1"/>
</dbReference>
<dbReference type="Pfam" id="PF07228">
    <property type="entry name" value="SpoIIE"/>
    <property type="match status" value="1"/>
</dbReference>
<dbReference type="CDD" id="cd18774">
    <property type="entry name" value="PDC2_HK_sensor"/>
    <property type="match status" value="1"/>
</dbReference>
<evidence type="ECO:0000256" key="2">
    <source>
        <dbReference type="SAM" id="Phobius"/>
    </source>
</evidence>
<dbReference type="Gene3D" id="6.10.340.10">
    <property type="match status" value="1"/>
</dbReference>
<dbReference type="Gene3D" id="3.60.40.10">
    <property type="entry name" value="PPM-type phosphatase domain"/>
    <property type="match status" value="1"/>
</dbReference>
<dbReference type="InterPro" id="IPR001932">
    <property type="entry name" value="PPM-type_phosphatase-like_dom"/>
</dbReference>
<dbReference type="CDD" id="cd06225">
    <property type="entry name" value="HAMP"/>
    <property type="match status" value="1"/>
</dbReference>